<feature type="non-terminal residue" evidence="1">
    <location>
        <position position="1"/>
    </location>
</feature>
<accession>W1YHM8</accession>
<protein>
    <submittedName>
        <fullName evidence="1">Uncharacterized protein</fullName>
    </submittedName>
</protein>
<sequence length="84" mass="8831">HVVVNHAQRAVPRACEAVPIARPRAALVRIRIALSNVWPNTAPRMPTKITQTALIAGIPPILPPTAIAIGVVTDFGRIDAAISG</sequence>
<name>W1YHM8_9ZZZZ</name>
<dbReference type="EMBL" id="AZMM01004073">
    <property type="protein sequence ID" value="ETJ41972.1"/>
    <property type="molecule type" value="Genomic_DNA"/>
</dbReference>
<organism evidence="1">
    <name type="scientific">human gut metagenome</name>
    <dbReference type="NCBI Taxonomy" id="408170"/>
    <lineage>
        <taxon>unclassified sequences</taxon>
        <taxon>metagenomes</taxon>
        <taxon>organismal metagenomes</taxon>
    </lineage>
</organism>
<feature type="non-terminal residue" evidence="1">
    <location>
        <position position="84"/>
    </location>
</feature>
<reference evidence="1" key="1">
    <citation type="submission" date="2013-12" db="EMBL/GenBank/DDBJ databases">
        <title>A Varibaculum cambriense genome reconstructed from a premature infant gut community with otherwise low bacterial novelty that shifts toward anaerobic metabolism during the third week of life.</title>
        <authorList>
            <person name="Brown C.T."/>
            <person name="Sharon I."/>
            <person name="Thomas B.C."/>
            <person name="Castelle C.J."/>
            <person name="Morowitz M.J."/>
            <person name="Banfield J.F."/>
        </authorList>
    </citation>
    <scope>NUCLEOTIDE SEQUENCE</scope>
</reference>
<proteinExistence type="predicted"/>
<gene>
    <name evidence="1" type="ORF">Q604_UNBC04073G0001</name>
</gene>
<evidence type="ECO:0000313" key="1">
    <source>
        <dbReference type="EMBL" id="ETJ41972.1"/>
    </source>
</evidence>
<comment type="caution">
    <text evidence="1">The sequence shown here is derived from an EMBL/GenBank/DDBJ whole genome shotgun (WGS) entry which is preliminary data.</text>
</comment>
<dbReference type="AlphaFoldDB" id="W1YHM8"/>